<evidence type="ECO:0000256" key="2">
    <source>
        <dbReference type="SAM" id="SignalP"/>
    </source>
</evidence>
<proteinExistence type="predicted"/>
<dbReference type="EMBL" id="BDSP01000214">
    <property type="protein sequence ID" value="GAX24785.1"/>
    <property type="molecule type" value="Genomic_DNA"/>
</dbReference>
<keyword evidence="2" id="KW-0732">Signal</keyword>
<dbReference type="Proteomes" id="UP000198406">
    <property type="component" value="Unassembled WGS sequence"/>
</dbReference>
<dbReference type="AlphaFoldDB" id="A0A1Z5KF81"/>
<feature type="region of interest" description="Disordered" evidence="1">
    <location>
        <begin position="227"/>
        <end position="270"/>
    </location>
</feature>
<evidence type="ECO:0000313" key="4">
    <source>
        <dbReference type="Proteomes" id="UP000198406"/>
    </source>
</evidence>
<feature type="compositionally biased region" description="Low complexity" evidence="1">
    <location>
        <begin position="237"/>
        <end position="248"/>
    </location>
</feature>
<name>A0A1Z5KF81_FISSO</name>
<organism evidence="3 4">
    <name type="scientific">Fistulifera solaris</name>
    <name type="common">Oleaginous diatom</name>
    <dbReference type="NCBI Taxonomy" id="1519565"/>
    <lineage>
        <taxon>Eukaryota</taxon>
        <taxon>Sar</taxon>
        <taxon>Stramenopiles</taxon>
        <taxon>Ochrophyta</taxon>
        <taxon>Bacillariophyta</taxon>
        <taxon>Bacillariophyceae</taxon>
        <taxon>Bacillariophycidae</taxon>
        <taxon>Naviculales</taxon>
        <taxon>Naviculaceae</taxon>
        <taxon>Fistulifera</taxon>
    </lineage>
</organism>
<keyword evidence="4" id="KW-1185">Reference proteome</keyword>
<sequence length="270" mass="29023">MRRAAIFFLGLLVAPAGAFFVPSTSSSKRTRLSASIGDFFPTLDTSVLSLTSPGIKETVLLLTPLSAFAGSAVVNQRRKEFVENLEFTQMAMNETQTIMAQSSNNFKVYTGLAIASFAVVAASQFLSSSGGWENALFAVPVMAFGGGAFFKIRSDEVFENLDATRRAMNETKAMMIESQNRDKIFTGISALSLGIAIFSQLGSLEFVSFSADNPATYQLKDTSSTVTPYKSLDSLKPPEINEPSSESSSPEKDSSTENKLSTTSDIKSGE</sequence>
<accession>A0A1Z5KF81</accession>
<feature type="compositionally biased region" description="Polar residues" evidence="1">
    <location>
        <begin position="257"/>
        <end position="270"/>
    </location>
</feature>
<protein>
    <submittedName>
        <fullName evidence="3">Uncharacterized protein</fullName>
    </submittedName>
</protein>
<evidence type="ECO:0000256" key="1">
    <source>
        <dbReference type="SAM" id="MobiDB-lite"/>
    </source>
</evidence>
<dbReference type="InParanoid" id="A0A1Z5KF81"/>
<feature type="signal peptide" evidence="2">
    <location>
        <begin position="1"/>
        <end position="18"/>
    </location>
</feature>
<comment type="caution">
    <text evidence="3">The sequence shown here is derived from an EMBL/GenBank/DDBJ whole genome shotgun (WGS) entry which is preliminary data.</text>
</comment>
<reference evidence="3 4" key="1">
    <citation type="journal article" date="2015" name="Plant Cell">
        <title>Oil accumulation by the oleaginous diatom Fistulifera solaris as revealed by the genome and transcriptome.</title>
        <authorList>
            <person name="Tanaka T."/>
            <person name="Maeda Y."/>
            <person name="Veluchamy A."/>
            <person name="Tanaka M."/>
            <person name="Abida H."/>
            <person name="Marechal E."/>
            <person name="Bowler C."/>
            <person name="Muto M."/>
            <person name="Sunaga Y."/>
            <person name="Tanaka M."/>
            <person name="Yoshino T."/>
            <person name="Taniguchi T."/>
            <person name="Fukuda Y."/>
            <person name="Nemoto M."/>
            <person name="Matsumoto M."/>
            <person name="Wong P.S."/>
            <person name="Aburatani S."/>
            <person name="Fujibuchi W."/>
        </authorList>
    </citation>
    <scope>NUCLEOTIDE SEQUENCE [LARGE SCALE GENOMIC DNA]</scope>
    <source>
        <strain evidence="3 4">JPCC DA0580</strain>
    </source>
</reference>
<gene>
    <name evidence="3" type="ORF">FisN_18Lh137</name>
</gene>
<feature type="chain" id="PRO_5012938819" evidence="2">
    <location>
        <begin position="19"/>
        <end position="270"/>
    </location>
</feature>
<evidence type="ECO:0000313" key="3">
    <source>
        <dbReference type="EMBL" id="GAX24785.1"/>
    </source>
</evidence>